<comment type="caution">
    <text evidence="1">The sequence shown here is derived from an EMBL/GenBank/DDBJ whole genome shotgun (WGS) entry which is preliminary data.</text>
</comment>
<protein>
    <submittedName>
        <fullName evidence="1">UBN2 domain-containing protein</fullName>
    </submittedName>
</protein>
<evidence type="ECO:0000313" key="2">
    <source>
        <dbReference type="Proteomes" id="UP000187406"/>
    </source>
</evidence>
<proteinExistence type="predicted"/>
<dbReference type="Proteomes" id="UP000187406">
    <property type="component" value="Unassembled WGS sequence"/>
</dbReference>
<dbReference type="PANTHER" id="PTHR34676">
    <property type="entry name" value="DUF4219 DOMAIN-CONTAINING PROTEIN-RELATED"/>
    <property type="match status" value="1"/>
</dbReference>
<dbReference type="PANTHER" id="PTHR34676:SF8">
    <property type="entry name" value="TRANSMEMBRANE PROTEIN"/>
    <property type="match status" value="1"/>
</dbReference>
<reference evidence="2" key="1">
    <citation type="submission" date="2016-04" db="EMBL/GenBank/DDBJ databases">
        <title>Cephalotus genome sequencing.</title>
        <authorList>
            <person name="Fukushima K."/>
            <person name="Hasebe M."/>
            <person name="Fang X."/>
        </authorList>
    </citation>
    <scope>NUCLEOTIDE SEQUENCE [LARGE SCALE GENOMIC DNA]</scope>
    <source>
        <strain evidence="2">cv. St1</strain>
    </source>
</reference>
<organism evidence="1 2">
    <name type="scientific">Cephalotus follicularis</name>
    <name type="common">Albany pitcher plant</name>
    <dbReference type="NCBI Taxonomy" id="3775"/>
    <lineage>
        <taxon>Eukaryota</taxon>
        <taxon>Viridiplantae</taxon>
        <taxon>Streptophyta</taxon>
        <taxon>Embryophyta</taxon>
        <taxon>Tracheophyta</taxon>
        <taxon>Spermatophyta</taxon>
        <taxon>Magnoliopsida</taxon>
        <taxon>eudicotyledons</taxon>
        <taxon>Gunneridae</taxon>
        <taxon>Pentapetalae</taxon>
        <taxon>rosids</taxon>
        <taxon>fabids</taxon>
        <taxon>Oxalidales</taxon>
        <taxon>Cephalotaceae</taxon>
        <taxon>Cephalotus</taxon>
    </lineage>
</organism>
<evidence type="ECO:0000313" key="1">
    <source>
        <dbReference type="EMBL" id="GAV61815.1"/>
    </source>
</evidence>
<dbReference type="Pfam" id="PF14223">
    <property type="entry name" value="Retrotran_gag_2"/>
    <property type="match status" value="1"/>
</dbReference>
<dbReference type="InParanoid" id="A0A1Q3B1P0"/>
<dbReference type="AlphaFoldDB" id="A0A1Q3B1P0"/>
<name>A0A1Q3B1P0_CEPFO</name>
<dbReference type="EMBL" id="BDDD01000225">
    <property type="protein sequence ID" value="GAV61815.1"/>
    <property type="molecule type" value="Genomic_DNA"/>
</dbReference>
<gene>
    <name evidence="1" type="ORF">CFOL_v3_05341</name>
</gene>
<keyword evidence="2" id="KW-1185">Reference proteome</keyword>
<accession>A0A1Q3B1P0</accession>
<sequence length="171" mass="20395">MNMLTRECEMFYMRENEYISSMYIRFTNIINSLHALDKTYSNSDLVRKILRCLPKSWMPKVTVIEEAKNLNELLLEELLKSLMTYEMIINLQDEDEEKELNKKKIIASKSKEDSDEESDGDMTLITRRYNKFLAKNKLGGKFFKKGQYFKQESRKEGLTCFECNKPRHFKN</sequence>